<dbReference type="EMBL" id="JADEXQ010000009">
    <property type="protein sequence ID" value="MBE9028946.1"/>
    <property type="molecule type" value="Genomic_DNA"/>
</dbReference>
<evidence type="ECO:0000313" key="2">
    <source>
        <dbReference type="EMBL" id="MBE9028946.1"/>
    </source>
</evidence>
<evidence type="ECO:0000256" key="1">
    <source>
        <dbReference type="SAM" id="Coils"/>
    </source>
</evidence>
<organism evidence="2 3">
    <name type="scientific">Romeriopsis navalis LEGE 11480</name>
    <dbReference type="NCBI Taxonomy" id="2777977"/>
    <lineage>
        <taxon>Bacteria</taxon>
        <taxon>Bacillati</taxon>
        <taxon>Cyanobacteriota</taxon>
        <taxon>Cyanophyceae</taxon>
        <taxon>Leptolyngbyales</taxon>
        <taxon>Leptolyngbyaceae</taxon>
        <taxon>Romeriopsis</taxon>
        <taxon>Romeriopsis navalis</taxon>
    </lineage>
</organism>
<gene>
    <name evidence="2" type="ORF">IQ266_04110</name>
</gene>
<reference evidence="2" key="1">
    <citation type="submission" date="2020-10" db="EMBL/GenBank/DDBJ databases">
        <authorList>
            <person name="Castelo-Branco R."/>
            <person name="Eusebio N."/>
            <person name="Adriana R."/>
            <person name="Vieira A."/>
            <person name="Brugerolle De Fraissinette N."/>
            <person name="Rezende De Castro R."/>
            <person name="Schneider M.P."/>
            <person name="Vasconcelos V."/>
            <person name="Leao P.N."/>
        </authorList>
    </citation>
    <scope>NUCLEOTIDE SEQUENCE</scope>
    <source>
        <strain evidence="2">LEGE 11480</strain>
    </source>
</reference>
<dbReference type="RefSeq" id="WP_264323769.1">
    <property type="nucleotide sequence ID" value="NZ_JADEXQ010000009.1"/>
</dbReference>
<comment type="caution">
    <text evidence="2">The sequence shown here is derived from an EMBL/GenBank/DDBJ whole genome shotgun (WGS) entry which is preliminary data.</text>
</comment>
<accession>A0A928VLR0</accession>
<dbReference type="AlphaFoldDB" id="A0A928VLR0"/>
<feature type="coiled-coil region" evidence="1">
    <location>
        <begin position="43"/>
        <end position="104"/>
    </location>
</feature>
<keyword evidence="3" id="KW-1185">Reference proteome</keyword>
<keyword evidence="1" id="KW-0175">Coiled coil</keyword>
<sequence>MQKPNLRIVHWGLCLTTITSLSIGPQGLALAQSIEELPTDVALTAQEEQLKAAEEKLQKAQEKLEAAQEKLRVQQERLELQNGNFQLQETELQLKKRLNNLEQKQLGISDTTKPIGFGGIQAGTSFQQLPEVPIESKILVFKSSGEVAQLIAHDVEQVAKDATIASLVVYSQREFAKVNGYRLYNSMRKGIVSGYEDLGVELPQATGDGGSRSVGLGDVLPTSTTVLKSVAELFSYFRSEDKIALNSFTPQGENFVVAQLVSELRRRKSKIKVYAPSVYLMDFSRSNGVFESFLADLNELAALQAAATKQLGNTSDPQKRQRLEALNGQANLLLNLLKDTSFQDSEDKESEGARSGSQIFQLIKGAEINQLLNSRKKRVLVLDVLASGGSTRTRRSLFTSMFSGQRVSYSGGIAVQYFLVNPDNSFAAGDVIYRNSGFKTMRGATQSRRR</sequence>
<dbReference type="Proteomes" id="UP000625316">
    <property type="component" value="Unassembled WGS sequence"/>
</dbReference>
<evidence type="ECO:0000313" key="3">
    <source>
        <dbReference type="Proteomes" id="UP000625316"/>
    </source>
</evidence>
<proteinExistence type="predicted"/>
<protein>
    <submittedName>
        <fullName evidence="2">Uncharacterized protein</fullName>
    </submittedName>
</protein>
<name>A0A928VLR0_9CYAN</name>